<name>A0A212LLU0_9FIRM</name>
<dbReference type="RefSeq" id="WP_288183109.1">
    <property type="nucleotide sequence ID" value="NZ_LT608335.1"/>
</dbReference>
<dbReference type="InterPro" id="IPR008619">
    <property type="entry name" value="Filamentous_hemagglutn_rpt"/>
</dbReference>
<evidence type="ECO:0000259" key="2">
    <source>
        <dbReference type="SMART" id="SM00912"/>
    </source>
</evidence>
<feature type="signal peptide" evidence="1">
    <location>
        <begin position="1"/>
        <end position="35"/>
    </location>
</feature>
<sequence length="3035" mass="313130">MNTKPEYPTASACWKKAVAWTTLILYLTQPTLAAAQVVTDAGAPADRRPAVETSANGTPVVQITAPSAAGVSRNHYLAFNVGQPGLILNNSQNITSTQLAGYITGNPNLTGQAARIILNEVTGANPSYLNGYTEIAGQKADLILANPNGIVGAGFGFINAGRTTLTTGTPVFGGSGSLEAFRVTRGTIAVQGDGLDGSGADRVDLISRAVTVNAGIWAGDLHVVTGANEVSYANLGTKTIAGEGDKPAVALDVSALGGMYANKIRLVGTENGVGVNSRGVLAATGGDIILSQEGKISLAGTLSAAGDIAIDSSDHITSHGTLYARESSRLTAAGTIETSGTIASGRNTILEASGIASAGVLAAGVDSAGKLGTDGSLTLTAKEEISARGQNLAAGSLHMVGTDINLTGATTYAGQAVHIAATTGAIDNRGGKLGGQGPVNLQAETDIKNAGGQISGGQALDLTAGNAVDNSDGQIETRGELTLRAQSLNNQNGRLTSLGENSLAVTTEEEINNESGVIGGNGTVTLATGQIHNTGGQLLAKNTLAITAGQNITNRQGQIASGDLSLTAGETDNTGGKIMAQAGLQLTLASKLDNIGGLLSSGGNLALRQTGGSIANQQGIMQAGGSLTIDAGGTEISGGEFAANSHMDIQAAALTSDTIQTGNDLNIRTETDFTATGPTQANGQLTVQAGGKVTNQGTMTAVEAVRITAGHIGNEASAAIKSGSSLELSGTGLTNRGIIYAREAAVLEAAEQLTTNGTIAGGQDVTLTAQTIQAAGTLVAGLTEDGTVGHAGDLSLRATGSLTANGQNLAAGNLAMQGNTIDLSGAETTAGQSVSLTAAGDIDNRGGHITAKENLTVSATSKLINDQNGDRKAAIQADRLMLQAANISNRGGILAQTGQSDLTLTTGELDNTGGQIAANSADLNIVANTFDNSRGQLQHAGSGLLNIQSTGDLHNDDGQLLSNGSIAVSGQLFNNRQGTVSAKNDLTVTAGELDNQAGTLVSDKQVRLTVETELNNREGWIGGNEPVVLTTAKLDNTGGQVVSGLNLAVTASQGIDNTEGRLAAVQDLILLQNSTSLTNRNGSIEAGRNLDIRAAAIHNAQGRVAANRDLGLQVSSLNGAGNIEAGHDLTINVSEDFINGAGNTLQAANRLSVSAGGAVENSGAMEAGASLHVSARDVTNHAGGSMVANDQLTVTAAGDVVNRGSLFGEDVQVTAGNIVNAEATAAIAATNSVRLYAQNTLDNKDGALIYSAGDIDIAGSEEQSNGEYTTRTKTLTNQSANIEADGDITIYADDVVNKKSVFEVEKRLISSVDYAAMGRLRINGQSITVLGGIPADLVVSSKEKGSDSAGITFMDAVFILGEGIYEISIKQDTPQGNIISRGNMAINATTTTNDMSRIMAGKTLSSTGSLNNIATAGSRRQVRSLALVDGKLGFSGFFPVFSGTIVERYEEVLETEQIPGAPSTIFGGGQQVVIGGTDVSNITALPGNGSVHGIDTSGRTVSADAVDVGSSNSANPAVDTLVNAPEPVSETADDIAALTAQLPTTSTKSVAPPQTNNGGNIILPKNGLYTVKTDPAAHYLIETNPKFADYKTFLSSDYLLGKLNYDPSNTMKRLGDGFYEQKLVREQITELTGRVYLNGYDSAEAQYQVLLQNAAKATDTLHLKVGIALTAEQQAALTTDIVWLVEQEIEGQKVLVPVVYLSALQKENLLPSGAIIHADNVQIRVTGDVINTGTIQTGENAQIGAATVSNIGGIIDGGQVTKITANQDIVNISGRLLGNDIVLTAGRDITSRTHAVQDVYGDYKKTNLTNTAEIVAGNTLTALAGQNLNLLGTDLQAGADIDLAGQNVRMGVVTDTNRRSGTFSKEEVSLLATSITTGGNLRLQAVQDITAQAGTLEAGRNLTLHAGDNLTLTAAAGTHNANSGSEQFDFNHQSTVTNQLTSLQSGDTLTLVSDKNMILTGVQAAGGTITAQSGGDLTLNTVTDSRYSKRKETVWRGYDHQMTYDETVTGTNLAAVGDINLSAAGAATIAGSAAISEQGGIDLKAGTDITIEAVTEKHETLTESKRTKSGFLSKKTTTTRDYALLNEVVGSTLSGETADISAGNDLTVKAGNLVATGDLNLTAGNDITIASMAETGAEEHYKHVKKSGLFSGGGLGFTIGSKSEKHTVEEKILAEIGSTVGSLTGDVSLTAGNQLTSSGSVISAGQNLDITGKAVTIDNTVDTYDQYIKHEVKQSGLSVSLGGGSVDLGMDAVNSIERANHVADERLQALYAYKAYDTIKDLSKLKNSEDLKQDVKVSISIGSSKSSSEQTVHVETITPSHLSASDKITITATGNDVTLQGTVIDAKDITIQAVGDINLQAAQNRQQITSNSKSSGWGVGVELGTGPFASVQKGSQKENGATVTHSGSHVTAADTLTLISGGDTNILGSKASGDQVIADIGGDLNIASLQDTDDYQENSKNSGIKAGIGSGITGSYNQGKINSSYQSVTEQAGIYAGEGGFDIEVGGNTDLKGAVISSEATPDKNRLSTDTLTYSDIENKAEYSASSVGVNLDTRKGAEVKNAGLTPDIGIPVSGDASSTTHSAIASGTIEVRSNPEQNLSDLSRDPSKALNALGQIFDKKTVQEQQELAKIFGEVAFKEIGDYALRMQEKATTLEEKAKWADGGEYKVFLHTVAGGLMSQLGGGSFTSGAMGAAVNEAVQKALAEKFKDNPAMHQWASAVLGAAAAKVVGGNAQTGASTAASGTKNNVLSHSELIQMEKELQNCKTEEEKRAVLEKWGKISKDRDEIIEQRLGEYNQATTDEEREALYKKWAQQDAEWGITDGGVSLIIGDKDSSVTIDPRYEGISKERQEILNKVDNATNSTDKLRYSMQFLGQGLVEQITNYRDSQYNLAVNNGLTPELAASAADNMTWNLLGPALSTALRTGNVLGSGLGNLFSNGPSKVVLPAVKKAINSNLPHAVERAVERKVFDNSSQASDALKKLSEKITKEGFPSNAILDTAHVDRVLVPVGNNGMAVYQVAKNGTAKLKTILIAK</sequence>
<reference evidence="3" key="1">
    <citation type="submission" date="2016-08" db="EMBL/GenBank/DDBJ databases">
        <authorList>
            <person name="Seilhamer J.J."/>
        </authorList>
    </citation>
    <scope>NUCLEOTIDE SEQUENCE</scope>
    <source>
        <strain evidence="3">86</strain>
    </source>
</reference>
<dbReference type="Pfam" id="PF13332">
    <property type="entry name" value="Fil_haemagg_2"/>
    <property type="match status" value="4"/>
</dbReference>
<accession>A0A212LLU0</accession>
<dbReference type="InterPro" id="IPR025157">
    <property type="entry name" value="Hemagglutinin_rpt"/>
</dbReference>
<dbReference type="NCBIfam" id="TIGR01731">
    <property type="entry name" value="fil_hemag_20aa"/>
    <property type="match status" value="21"/>
</dbReference>
<dbReference type="SUPFAM" id="SSF51126">
    <property type="entry name" value="Pectin lyase-like"/>
    <property type="match status" value="1"/>
</dbReference>
<dbReference type="NCBIfam" id="TIGR01901">
    <property type="entry name" value="adhes_NPXG"/>
    <property type="match status" value="1"/>
</dbReference>
<dbReference type="Pfam" id="PF05594">
    <property type="entry name" value="Fil_haemagg"/>
    <property type="match status" value="12"/>
</dbReference>
<dbReference type="EMBL" id="FMJE01000002">
    <property type="protein sequence ID" value="SCM78486.1"/>
    <property type="molecule type" value="Genomic_DNA"/>
</dbReference>
<feature type="chain" id="PRO_5013098060" evidence="1">
    <location>
        <begin position="36"/>
        <end position="3035"/>
    </location>
</feature>
<evidence type="ECO:0000313" key="3">
    <source>
        <dbReference type="EMBL" id="SCM78486.1"/>
    </source>
</evidence>
<dbReference type="InterPro" id="IPR012334">
    <property type="entry name" value="Pectin_lyas_fold"/>
</dbReference>
<proteinExistence type="predicted"/>
<dbReference type="Pfam" id="PF05860">
    <property type="entry name" value="TPS"/>
    <property type="match status" value="1"/>
</dbReference>
<evidence type="ECO:0000256" key="1">
    <source>
        <dbReference type="SAM" id="SignalP"/>
    </source>
</evidence>
<organism evidence="3">
    <name type="scientific">uncultured Sporomusa sp</name>
    <dbReference type="NCBI Taxonomy" id="307249"/>
    <lineage>
        <taxon>Bacteria</taxon>
        <taxon>Bacillati</taxon>
        <taxon>Bacillota</taxon>
        <taxon>Negativicutes</taxon>
        <taxon>Selenomonadales</taxon>
        <taxon>Sporomusaceae</taxon>
        <taxon>Sporomusa</taxon>
        <taxon>environmental samples</taxon>
    </lineage>
</organism>
<dbReference type="InterPro" id="IPR008638">
    <property type="entry name" value="FhaB/CdiA-like_TPS"/>
</dbReference>
<dbReference type="InterPro" id="IPR011050">
    <property type="entry name" value="Pectin_lyase_fold/virulence"/>
</dbReference>
<dbReference type="Gene3D" id="2.160.20.10">
    <property type="entry name" value="Single-stranded right-handed beta-helix, Pectin lyase-like"/>
    <property type="match status" value="1"/>
</dbReference>
<dbReference type="GO" id="GO:0003824">
    <property type="term" value="F:catalytic activity"/>
    <property type="evidence" value="ECO:0007669"/>
    <property type="project" value="UniProtKB-ARBA"/>
</dbReference>
<protein>
    <submittedName>
        <fullName evidence="3">Putative Filamentous hemagglutinin family outer membrane protein</fullName>
    </submittedName>
</protein>
<gene>
    <name evidence="3" type="ORF">KL86SPO_20063</name>
</gene>
<dbReference type="InterPro" id="IPR010069">
    <property type="entry name" value="CdiA_FHA1_rpt"/>
</dbReference>
<feature type="domain" description="Filamentous haemagglutinin FhaB/tRNA nuclease CdiA-like TPS" evidence="2">
    <location>
        <begin position="55"/>
        <end position="175"/>
    </location>
</feature>
<dbReference type="SMART" id="SM00912">
    <property type="entry name" value="Haemagg_act"/>
    <property type="match status" value="1"/>
</dbReference>
<keyword evidence="1" id="KW-0732">Signal</keyword>